<gene>
    <name evidence="1" type="ORF">AF72_08905</name>
</gene>
<comment type="caution">
    <text evidence="1">The sequence shown here is derived from an EMBL/GenBank/DDBJ whole genome shotgun (WGS) entry which is preliminary data.</text>
</comment>
<reference evidence="1 2" key="1">
    <citation type="journal article" date="2014" name="Genome Announc.">
        <title>Draft Genome Sequence of Xylella fastidiosa Pear Leaf Scorch Strain in Taiwan.</title>
        <authorList>
            <person name="Su C.C."/>
            <person name="Deng W.L."/>
            <person name="Jan F.J."/>
            <person name="Chang C.J."/>
            <person name="Huang H."/>
            <person name="Chen J."/>
        </authorList>
    </citation>
    <scope>NUCLEOTIDE SEQUENCE [LARGE SCALE GENOMIC DNA]</scope>
    <source>
        <strain evidence="1 2">PLS229</strain>
    </source>
</reference>
<protein>
    <submittedName>
        <fullName evidence="1">Uncharacterized protein</fullName>
    </submittedName>
</protein>
<dbReference type="EMBL" id="JDSQ01000014">
    <property type="protein sequence ID" value="EWS77791.1"/>
    <property type="molecule type" value="Genomic_DNA"/>
</dbReference>
<dbReference type="AlphaFoldDB" id="Z9JIY1"/>
<name>Z9JIY1_9GAMM</name>
<evidence type="ECO:0000313" key="1">
    <source>
        <dbReference type="EMBL" id="EWS77791.1"/>
    </source>
</evidence>
<organism evidence="1 2">
    <name type="scientific">Xylella taiwanensis</name>
    <dbReference type="NCBI Taxonomy" id="1444770"/>
    <lineage>
        <taxon>Bacteria</taxon>
        <taxon>Pseudomonadati</taxon>
        <taxon>Pseudomonadota</taxon>
        <taxon>Gammaproteobacteria</taxon>
        <taxon>Lysobacterales</taxon>
        <taxon>Lysobacteraceae</taxon>
        <taxon>Xylella</taxon>
    </lineage>
</organism>
<dbReference type="Proteomes" id="UP000020406">
    <property type="component" value="Unassembled WGS sequence"/>
</dbReference>
<accession>Z9JIY1</accession>
<evidence type="ECO:0000313" key="2">
    <source>
        <dbReference type="Proteomes" id="UP000020406"/>
    </source>
</evidence>
<dbReference type="PATRIC" id="fig|1444770.3.peg.2108"/>
<proteinExistence type="predicted"/>
<dbReference type="KEGG" id="xtw:AB672_06710"/>
<sequence length="73" mass="8284">MNNVIRRCAGGVTNMHEMLLHPPVIWQVILIALRDNPSMGMCVAGNTAFQWLFLILRIVASDQSMIHSFDQYP</sequence>